<keyword evidence="1" id="KW-1133">Transmembrane helix</keyword>
<sequence>MLPTIDRWNDCGRLPSDLDLAAVGSLALGAGALASWFWLRFLIPAKRPEVLGLATTTMVTVLVIAAIPLQISSAGRGTRRVERSAKLAR</sequence>
<gene>
    <name evidence="2" type="ORF">FB472_1853</name>
</gene>
<evidence type="ECO:0000313" key="3">
    <source>
        <dbReference type="Proteomes" id="UP000316560"/>
    </source>
</evidence>
<evidence type="ECO:0000313" key="2">
    <source>
        <dbReference type="EMBL" id="TQO20233.1"/>
    </source>
</evidence>
<proteinExistence type="predicted"/>
<dbReference type="AlphaFoldDB" id="A0A8H2K5J8"/>
<keyword evidence="1" id="KW-0472">Membrane</keyword>
<dbReference type="OrthoDB" id="9954174at2"/>
<feature type="transmembrane region" description="Helical" evidence="1">
    <location>
        <begin position="20"/>
        <end position="39"/>
    </location>
</feature>
<organism evidence="2 3">
    <name type="scientific">Rhodoglobus vestalii</name>
    <dbReference type="NCBI Taxonomy" id="193384"/>
    <lineage>
        <taxon>Bacteria</taxon>
        <taxon>Bacillati</taxon>
        <taxon>Actinomycetota</taxon>
        <taxon>Actinomycetes</taxon>
        <taxon>Micrococcales</taxon>
        <taxon>Microbacteriaceae</taxon>
        <taxon>Rhodoglobus</taxon>
    </lineage>
</organism>
<keyword evidence="3" id="KW-1185">Reference proteome</keyword>
<dbReference type="RefSeq" id="WP_141990611.1">
    <property type="nucleotide sequence ID" value="NZ_VFRA01000001.1"/>
</dbReference>
<reference evidence="2 3" key="1">
    <citation type="submission" date="2019-06" db="EMBL/GenBank/DDBJ databases">
        <title>Sequencing the genomes of 1000 actinobacteria strains.</title>
        <authorList>
            <person name="Klenk H.-P."/>
        </authorList>
    </citation>
    <scope>NUCLEOTIDE SEQUENCE [LARGE SCALE GENOMIC DNA]</scope>
    <source>
        <strain evidence="2 3">DSM 21947</strain>
    </source>
</reference>
<keyword evidence="1" id="KW-0812">Transmembrane</keyword>
<protein>
    <submittedName>
        <fullName evidence="2">Uncharacterized protein</fullName>
    </submittedName>
</protein>
<dbReference type="EMBL" id="VFRA01000001">
    <property type="protein sequence ID" value="TQO20233.1"/>
    <property type="molecule type" value="Genomic_DNA"/>
</dbReference>
<feature type="transmembrane region" description="Helical" evidence="1">
    <location>
        <begin position="51"/>
        <end position="71"/>
    </location>
</feature>
<comment type="caution">
    <text evidence="2">The sequence shown here is derived from an EMBL/GenBank/DDBJ whole genome shotgun (WGS) entry which is preliminary data.</text>
</comment>
<accession>A0A8H2K5J8</accession>
<dbReference type="Proteomes" id="UP000316560">
    <property type="component" value="Unassembled WGS sequence"/>
</dbReference>
<evidence type="ECO:0000256" key="1">
    <source>
        <dbReference type="SAM" id="Phobius"/>
    </source>
</evidence>
<name>A0A8H2K5J8_9MICO</name>